<dbReference type="InterPro" id="IPR008391">
    <property type="entry name" value="AXE1_dom"/>
</dbReference>
<dbReference type="Pfam" id="PF05448">
    <property type="entry name" value="AXE1"/>
    <property type="match status" value="1"/>
</dbReference>
<evidence type="ECO:0000313" key="2">
    <source>
        <dbReference type="EMBL" id="GGD68892.1"/>
    </source>
</evidence>
<protein>
    <submittedName>
        <fullName evidence="2">Deacetylase</fullName>
    </submittedName>
</protein>
<accession>A0ABQ1RI25</accession>
<reference evidence="3" key="1">
    <citation type="journal article" date="2019" name="Int. J. Syst. Evol. Microbiol.">
        <title>The Global Catalogue of Microorganisms (GCM) 10K type strain sequencing project: providing services to taxonomists for standard genome sequencing and annotation.</title>
        <authorList>
            <consortium name="The Broad Institute Genomics Platform"/>
            <consortium name="The Broad Institute Genome Sequencing Center for Infectious Disease"/>
            <person name="Wu L."/>
            <person name="Ma J."/>
        </authorList>
    </citation>
    <scope>NUCLEOTIDE SEQUENCE [LARGE SCALE GENOMIC DNA]</scope>
    <source>
        <strain evidence="3">CCM 7640</strain>
    </source>
</reference>
<dbReference type="SUPFAM" id="SSF53474">
    <property type="entry name" value="alpha/beta-Hydrolases"/>
    <property type="match status" value="1"/>
</dbReference>
<keyword evidence="3" id="KW-1185">Reference proteome</keyword>
<feature type="domain" description="Acetyl xylan esterase" evidence="1">
    <location>
        <begin position="15"/>
        <end position="291"/>
    </location>
</feature>
<dbReference type="PANTHER" id="PTHR40111">
    <property type="entry name" value="CEPHALOSPORIN-C DEACETYLASE"/>
    <property type="match status" value="1"/>
</dbReference>
<comment type="caution">
    <text evidence="2">The sequence shown here is derived from an EMBL/GenBank/DDBJ whole genome shotgun (WGS) entry which is preliminary data.</text>
</comment>
<dbReference type="InterPro" id="IPR029058">
    <property type="entry name" value="AB_hydrolase_fold"/>
</dbReference>
<dbReference type="EMBL" id="BMCM01000001">
    <property type="protein sequence ID" value="GGD68892.1"/>
    <property type="molecule type" value="Genomic_DNA"/>
</dbReference>
<evidence type="ECO:0000313" key="3">
    <source>
        <dbReference type="Proteomes" id="UP000629365"/>
    </source>
</evidence>
<dbReference type="InterPro" id="IPR039069">
    <property type="entry name" value="CE7"/>
</dbReference>
<name>A0ABQ1RI25_9MICO</name>
<organism evidence="2 3">
    <name type="scientific">Microbacterium murale</name>
    <dbReference type="NCBI Taxonomy" id="1081040"/>
    <lineage>
        <taxon>Bacteria</taxon>
        <taxon>Bacillati</taxon>
        <taxon>Actinomycetota</taxon>
        <taxon>Actinomycetes</taxon>
        <taxon>Micrococcales</taxon>
        <taxon>Microbacteriaceae</taxon>
        <taxon>Microbacterium</taxon>
    </lineage>
</organism>
<proteinExistence type="predicted"/>
<dbReference type="Proteomes" id="UP000629365">
    <property type="component" value="Unassembled WGS sequence"/>
</dbReference>
<dbReference type="Gene3D" id="3.40.50.1820">
    <property type="entry name" value="alpha/beta hydrolase"/>
    <property type="match status" value="1"/>
</dbReference>
<sequence>MTADRRSWQTSDVDERAVPDDFDDFWQSLAARAREVEVRPSRTPVDGGIELIEYTSLDGVRLGGWLTLPPGDIRSAVIVGHGYGGRAEPEPWWAPADAAVLYPVSRGLPTLSLVDGIPSDGAEHVLHGIRSRETYVHGGCAADVWCAITALEELLDARLGEQHGGLRLGYFGPSFGGGIGAMALPWDDRIDAASLHVPSFGAHARRLAVPNEGSSAAVGAWVREHPEAWDVLDYFDAATAATRIRVPTIVAAAREDPSVPPVGQFAVADAVPEQHRRVMVMTAGHREYPEEQAEMAAYAAATRELFAAVG</sequence>
<dbReference type="PANTHER" id="PTHR40111:SF1">
    <property type="entry name" value="CEPHALOSPORIN-C DEACETYLASE"/>
    <property type="match status" value="1"/>
</dbReference>
<gene>
    <name evidence="2" type="ORF">GCM10007269_10000</name>
</gene>
<evidence type="ECO:0000259" key="1">
    <source>
        <dbReference type="Pfam" id="PF05448"/>
    </source>
</evidence>